<evidence type="ECO:0000313" key="1">
    <source>
        <dbReference type="EMBL" id="JAH76147.1"/>
    </source>
</evidence>
<accession>A0A0E9VDL4</accession>
<dbReference type="EMBL" id="GBXM01032430">
    <property type="protein sequence ID" value="JAH76147.1"/>
    <property type="molecule type" value="Transcribed_RNA"/>
</dbReference>
<name>A0A0E9VDL4_ANGAN</name>
<dbReference type="AlphaFoldDB" id="A0A0E9VDL4"/>
<proteinExistence type="predicted"/>
<organism evidence="1">
    <name type="scientific">Anguilla anguilla</name>
    <name type="common">European freshwater eel</name>
    <name type="synonym">Muraena anguilla</name>
    <dbReference type="NCBI Taxonomy" id="7936"/>
    <lineage>
        <taxon>Eukaryota</taxon>
        <taxon>Metazoa</taxon>
        <taxon>Chordata</taxon>
        <taxon>Craniata</taxon>
        <taxon>Vertebrata</taxon>
        <taxon>Euteleostomi</taxon>
        <taxon>Actinopterygii</taxon>
        <taxon>Neopterygii</taxon>
        <taxon>Teleostei</taxon>
        <taxon>Anguilliformes</taxon>
        <taxon>Anguillidae</taxon>
        <taxon>Anguilla</taxon>
    </lineage>
</organism>
<protein>
    <submittedName>
        <fullName evidence="1">Uncharacterized protein</fullName>
    </submittedName>
</protein>
<reference evidence="1" key="2">
    <citation type="journal article" date="2015" name="Fish Shellfish Immunol.">
        <title>Early steps in the European eel (Anguilla anguilla)-Vibrio vulnificus interaction in the gills: Role of the RtxA13 toxin.</title>
        <authorList>
            <person name="Callol A."/>
            <person name="Pajuelo D."/>
            <person name="Ebbesson L."/>
            <person name="Teles M."/>
            <person name="MacKenzie S."/>
            <person name="Amaro C."/>
        </authorList>
    </citation>
    <scope>NUCLEOTIDE SEQUENCE</scope>
</reference>
<sequence length="59" mass="6692">MRSSPCLTADRTWSHAEGGAGLALSQQQQHFFHGWQSNILPFLACHHKYIAYRTVHLGQ</sequence>
<reference evidence="1" key="1">
    <citation type="submission" date="2014-11" db="EMBL/GenBank/DDBJ databases">
        <authorList>
            <person name="Amaro Gonzalez C."/>
        </authorList>
    </citation>
    <scope>NUCLEOTIDE SEQUENCE</scope>
</reference>